<feature type="modified residue" description="N6-(pyridoxal phosphate)lysine" evidence="5">
    <location>
        <position position="215"/>
    </location>
</feature>
<gene>
    <name evidence="7" type="ORF">SAMN04487894_11843</name>
</gene>
<evidence type="ECO:0000313" key="7">
    <source>
        <dbReference type="EMBL" id="SDE01734.1"/>
    </source>
</evidence>
<dbReference type="PANTHER" id="PTHR48097">
    <property type="entry name" value="L-THREONINE ALDOLASE-RELATED"/>
    <property type="match status" value="1"/>
</dbReference>
<sequence length="352" mass="38181">MPDDRSFFQYPIFETQMIDLRSDTVTRPTPGMLQAMMQAATGDDVFGEDPAVNELEARCAAMFRMEAALFCSSGTQTNQIAIKCHTQPGNEVICDADAHIYQYEAGGIAFNSGASVRLLPGDRGRITAAQVLTAINPDDVHKPASTLVCIENTSNRGGGSCYDFEELKKIQEVCRAHGMGFHLDGARLFNALIARGETAGQYGTLFDSISVCFSKGLGCPVGSVLLGNKTFIARARRFRKVLGGGMRQAGILAAAGTYALEHHIDRLQTDHLHAAAIAGELQHCHFVENLLPVATNIIIFETRGITASDLVTRLGAQGILCNAVAPSRVRFVLHLDITERMVQQVIEKIRSI</sequence>
<dbReference type="Gene3D" id="3.40.640.10">
    <property type="entry name" value="Type I PLP-dependent aspartate aminotransferase-like (Major domain)"/>
    <property type="match status" value="1"/>
</dbReference>
<evidence type="ECO:0000256" key="5">
    <source>
        <dbReference type="PIRSR" id="PIRSR017617-1"/>
    </source>
</evidence>
<evidence type="ECO:0000256" key="4">
    <source>
        <dbReference type="ARBA" id="ARBA00023239"/>
    </source>
</evidence>
<dbReference type="PANTHER" id="PTHR48097:SF9">
    <property type="entry name" value="L-THREONINE ALDOLASE"/>
    <property type="match status" value="1"/>
</dbReference>
<dbReference type="InterPro" id="IPR015424">
    <property type="entry name" value="PyrdxlP-dep_Trfase"/>
</dbReference>
<protein>
    <submittedName>
        <fullName evidence="7">L-threonine aldolase</fullName>
    </submittedName>
</protein>
<dbReference type="Gene3D" id="3.90.1150.10">
    <property type="entry name" value="Aspartate Aminotransferase, domain 1"/>
    <property type="match status" value="1"/>
</dbReference>
<evidence type="ECO:0000256" key="3">
    <source>
        <dbReference type="ARBA" id="ARBA00022898"/>
    </source>
</evidence>
<keyword evidence="4" id="KW-0456">Lyase</keyword>
<feature type="domain" description="Aromatic amino acid beta-eliminating lyase/threonine aldolase" evidence="6">
    <location>
        <begin position="19"/>
        <end position="298"/>
    </location>
</feature>
<dbReference type="AlphaFoldDB" id="A0A1G6ZGB7"/>
<dbReference type="CDD" id="cd06502">
    <property type="entry name" value="TA_like"/>
    <property type="match status" value="1"/>
</dbReference>
<evidence type="ECO:0000259" key="6">
    <source>
        <dbReference type="Pfam" id="PF01212"/>
    </source>
</evidence>
<dbReference type="STRING" id="1285928.SAMN04487894_11843"/>
<dbReference type="GO" id="GO:0005829">
    <property type="term" value="C:cytosol"/>
    <property type="evidence" value="ECO:0007669"/>
    <property type="project" value="TreeGrafter"/>
</dbReference>
<dbReference type="PIRSF" id="PIRSF017617">
    <property type="entry name" value="Thr_aldolase"/>
    <property type="match status" value="1"/>
</dbReference>
<dbReference type="NCBIfam" id="NF041359">
    <property type="entry name" value="GntG_guanitoxin"/>
    <property type="match status" value="1"/>
</dbReference>
<dbReference type="EMBL" id="FMZO01000018">
    <property type="protein sequence ID" value="SDE01734.1"/>
    <property type="molecule type" value="Genomic_DNA"/>
</dbReference>
<keyword evidence="8" id="KW-1185">Reference proteome</keyword>
<dbReference type="Proteomes" id="UP000198757">
    <property type="component" value="Unassembled WGS sequence"/>
</dbReference>
<dbReference type="InterPro" id="IPR023603">
    <property type="entry name" value="Low_specificity_L-TA-like"/>
</dbReference>
<dbReference type="GO" id="GO:0006567">
    <property type="term" value="P:L-threonine catabolic process"/>
    <property type="evidence" value="ECO:0007669"/>
    <property type="project" value="TreeGrafter"/>
</dbReference>
<dbReference type="InterPro" id="IPR015422">
    <property type="entry name" value="PyrdxlP-dep_Trfase_small"/>
</dbReference>
<name>A0A1G6ZGB7_NIADE</name>
<dbReference type="Pfam" id="PF01212">
    <property type="entry name" value="Beta_elim_lyase"/>
    <property type="match status" value="1"/>
</dbReference>
<accession>A0A1G6ZGB7</accession>
<evidence type="ECO:0000256" key="1">
    <source>
        <dbReference type="ARBA" id="ARBA00001933"/>
    </source>
</evidence>
<dbReference type="InterPro" id="IPR001597">
    <property type="entry name" value="ArAA_b-elim_lyase/Thr_aldolase"/>
</dbReference>
<evidence type="ECO:0000313" key="8">
    <source>
        <dbReference type="Proteomes" id="UP000198757"/>
    </source>
</evidence>
<dbReference type="FunFam" id="3.40.640.10:FF:000030">
    <property type="entry name" value="Low-specificity L-threonine aldolase"/>
    <property type="match status" value="1"/>
</dbReference>
<evidence type="ECO:0000256" key="2">
    <source>
        <dbReference type="ARBA" id="ARBA00006966"/>
    </source>
</evidence>
<dbReference type="GO" id="GO:0006545">
    <property type="term" value="P:glycine biosynthetic process"/>
    <property type="evidence" value="ECO:0007669"/>
    <property type="project" value="TreeGrafter"/>
</dbReference>
<proteinExistence type="inferred from homology"/>
<keyword evidence="3" id="KW-0663">Pyridoxal phosphate</keyword>
<dbReference type="GO" id="GO:0008732">
    <property type="term" value="F:L-allo-threonine aldolase activity"/>
    <property type="evidence" value="ECO:0007669"/>
    <property type="project" value="TreeGrafter"/>
</dbReference>
<comment type="similarity">
    <text evidence="2">Belongs to the threonine aldolase family.</text>
</comment>
<comment type="cofactor">
    <cofactor evidence="1">
        <name>pyridoxal 5'-phosphate</name>
        <dbReference type="ChEBI" id="CHEBI:597326"/>
    </cofactor>
</comment>
<reference evidence="8" key="1">
    <citation type="submission" date="2016-10" db="EMBL/GenBank/DDBJ databases">
        <authorList>
            <person name="Varghese N."/>
            <person name="Submissions S."/>
        </authorList>
    </citation>
    <scope>NUCLEOTIDE SEQUENCE [LARGE SCALE GENOMIC DNA]</scope>
    <source>
        <strain evidence="8">DSM 25811 / CCM 8410 / LMG 26954 / E90</strain>
    </source>
</reference>
<dbReference type="InterPro" id="IPR015421">
    <property type="entry name" value="PyrdxlP-dep_Trfase_major"/>
</dbReference>
<dbReference type="SUPFAM" id="SSF53383">
    <property type="entry name" value="PLP-dependent transferases"/>
    <property type="match status" value="1"/>
</dbReference>
<organism evidence="7 8">
    <name type="scientific">Niabella drilacis (strain DSM 25811 / CCM 8410 / CCUG 62505 / LMG 26954 / E90)</name>
    <dbReference type="NCBI Taxonomy" id="1285928"/>
    <lineage>
        <taxon>Bacteria</taxon>
        <taxon>Pseudomonadati</taxon>
        <taxon>Bacteroidota</taxon>
        <taxon>Chitinophagia</taxon>
        <taxon>Chitinophagales</taxon>
        <taxon>Chitinophagaceae</taxon>
        <taxon>Niabella</taxon>
    </lineage>
</organism>